<accession>E3MAX7</accession>
<dbReference type="PROSITE" id="PS50018">
    <property type="entry name" value="RAS_GTPASE_ACTIV_2"/>
    <property type="match status" value="1"/>
</dbReference>
<dbReference type="Gene3D" id="2.60.40.150">
    <property type="entry name" value="C2 domain"/>
    <property type="match status" value="1"/>
</dbReference>
<dbReference type="InterPro" id="IPR057606">
    <property type="entry name" value="SynGAP1-like_PH"/>
</dbReference>
<feature type="compositionally biased region" description="Polar residues" evidence="2">
    <location>
        <begin position="216"/>
        <end position="228"/>
    </location>
</feature>
<evidence type="ECO:0000313" key="6">
    <source>
        <dbReference type="Proteomes" id="UP000008281"/>
    </source>
</evidence>
<dbReference type="InterPro" id="IPR008936">
    <property type="entry name" value="Rho_GTPase_activation_prot"/>
</dbReference>
<evidence type="ECO:0000256" key="1">
    <source>
        <dbReference type="ARBA" id="ARBA00022468"/>
    </source>
</evidence>
<dbReference type="OrthoDB" id="5572587at2759"/>
<feature type="domain" description="Ras-GAP" evidence="4">
    <location>
        <begin position="845"/>
        <end position="1039"/>
    </location>
</feature>
<dbReference type="CDD" id="cd04013">
    <property type="entry name" value="C2_SynGAP_like"/>
    <property type="match status" value="1"/>
</dbReference>
<feature type="region of interest" description="Disordered" evidence="2">
    <location>
        <begin position="442"/>
        <end position="467"/>
    </location>
</feature>
<dbReference type="FunCoup" id="E3MAX7">
    <property type="interactions" value="894"/>
</dbReference>
<keyword evidence="6" id="KW-1185">Reference proteome</keyword>
<dbReference type="GO" id="GO:0007614">
    <property type="term" value="P:short-term memory"/>
    <property type="evidence" value="ECO:0007669"/>
    <property type="project" value="EnsemblMetazoa"/>
</dbReference>
<evidence type="ECO:0000256" key="2">
    <source>
        <dbReference type="SAM" id="MobiDB-lite"/>
    </source>
</evidence>
<dbReference type="GO" id="GO:0008306">
    <property type="term" value="P:associative learning"/>
    <property type="evidence" value="ECO:0007669"/>
    <property type="project" value="EnsemblMetazoa"/>
</dbReference>
<feature type="compositionally biased region" description="Low complexity" evidence="2">
    <location>
        <begin position="1266"/>
        <end position="1295"/>
    </location>
</feature>
<feature type="compositionally biased region" description="Polar residues" evidence="2">
    <location>
        <begin position="1143"/>
        <end position="1157"/>
    </location>
</feature>
<dbReference type="GO" id="GO:0007616">
    <property type="term" value="P:long-term memory"/>
    <property type="evidence" value="ECO:0007669"/>
    <property type="project" value="EnsemblMetazoa"/>
</dbReference>
<organism evidence="6">
    <name type="scientific">Caenorhabditis remanei</name>
    <name type="common">Caenorhabditis vulgaris</name>
    <dbReference type="NCBI Taxonomy" id="31234"/>
    <lineage>
        <taxon>Eukaryota</taxon>
        <taxon>Metazoa</taxon>
        <taxon>Ecdysozoa</taxon>
        <taxon>Nematoda</taxon>
        <taxon>Chromadorea</taxon>
        <taxon>Rhabditida</taxon>
        <taxon>Rhabditina</taxon>
        <taxon>Rhabditomorpha</taxon>
        <taxon>Rhabditoidea</taxon>
        <taxon>Rhabditidae</taxon>
        <taxon>Peloderinae</taxon>
        <taxon>Caenorhabditis</taxon>
    </lineage>
</organism>
<dbReference type="InterPro" id="IPR001936">
    <property type="entry name" value="RasGAP_dom"/>
</dbReference>
<dbReference type="InterPro" id="IPR035892">
    <property type="entry name" value="C2_domain_sf"/>
</dbReference>
<evidence type="ECO:0000313" key="5">
    <source>
        <dbReference type="EMBL" id="EFO97316.1"/>
    </source>
</evidence>
<dbReference type="SUPFAM" id="SSF49562">
    <property type="entry name" value="C2 domain (Calcium/lipid-binding domain, CaLB)"/>
    <property type="match status" value="1"/>
</dbReference>
<feature type="compositionally biased region" description="Basic and acidic residues" evidence="2">
    <location>
        <begin position="160"/>
        <end position="174"/>
    </location>
</feature>
<dbReference type="Pfam" id="PF00168">
    <property type="entry name" value="C2"/>
    <property type="match status" value="1"/>
</dbReference>
<evidence type="ECO:0000259" key="4">
    <source>
        <dbReference type="PROSITE" id="PS50018"/>
    </source>
</evidence>
<dbReference type="Proteomes" id="UP000008281">
    <property type="component" value="Unassembled WGS sequence"/>
</dbReference>
<feature type="region of interest" description="Disordered" evidence="2">
    <location>
        <begin position="1204"/>
        <end position="1299"/>
    </location>
</feature>
<dbReference type="InterPro" id="IPR039360">
    <property type="entry name" value="Ras_GTPase"/>
</dbReference>
<feature type="region of interest" description="Disordered" evidence="2">
    <location>
        <begin position="160"/>
        <end position="180"/>
    </location>
</feature>
<feature type="region of interest" description="Disordered" evidence="2">
    <location>
        <begin position="538"/>
        <end position="605"/>
    </location>
</feature>
<feature type="region of interest" description="Disordered" evidence="2">
    <location>
        <begin position="200"/>
        <end position="230"/>
    </location>
</feature>
<dbReference type="HOGENOM" id="CLU_004424_0_0_1"/>
<dbReference type="Pfam" id="PF25321">
    <property type="entry name" value="PH_RASGAP"/>
    <property type="match status" value="1"/>
</dbReference>
<protein>
    <submittedName>
        <fullName evidence="5">CRE-GAP-2 protein</fullName>
    </submittedName>
</protein>
<feature type="region of interest" description="Disordered" evidence="2">
    <location>
        <begin position="245"/>
        <end position="271"/>
    </location>
</feature>
<feature type="compositionally biased region" description="Polar residues" evidence="2">
    <location>
        <begin position="571"/>
        <end position="580"/>
    </location>
</feature>
<feature type="region of interest" description="Disordered" evidence="2">
    <location>
        <begin position="406"/>
        <end position="425"/>
    </location>
</feature>
<dbReference type="PROSITE" id="PS50004">
    <property type="entry name" value="C2"/>
    <property type="match status" value="1"/>
</dbReference>
<name>E3MAX7_CAERE</name>
<dbReference type="eggNOG" id="KOG3508">
    <property type="taxonomic scope" value="Eukaryota"/>
</dbReference>
<dbReference type="CDD" id="cd05136">
    <property type="entry name" value="RasGAP_DAB2IP"/>
    <property type="match status" value="1"/>
</dbReference>
<feature type="region of interest" description="Disordered" evidence="2">
    <location>
        <begin position="1443"/>
        <end position="1481"/>
    </location>
</feature>
<dbReference type="SMART" id="SM00239">
    <property type="entry name" value="C2"/>
    <property type="match status" value="1"/>
</dbReference>
<dbReference type="PANTHER" id="PTHR10194">
    <property type="entry name" value="RAS GTPASE-ACTIVATING PROTEINS"/>
    <property type="match status" value="1"/>
</dbReference>
<dbReference type="GO" id="GO:0046580">
    <property type="term" value="P:negative regulation of Ras protein signal transduction"/>
    <property type="evidence" value="ECO:0007669"/>
    <property type="project" value="EnsemblMetazoa"/>
</dbReference>
<dbReference type="InterPro" id="IPR000008">
    <property type="entry name" value="C2_dom"/>
</dbReference>
<dbReference type="InParanoid" id="E3MAX7"/>
<dbReference type="Gene3D" id="1.10.506.10">
    <property type="entry name" value="GTPase Activation - p120gap, domain 1"/>
    <property type="match status" value="2"/>
</dbReference>
<dbReference type="GO" id="GO:0005096">
    <property type="term" value="F:GTPase activator activity"/>
    <property type="evidence" value="ECO:0007669"/>
    <property type="project" value="UniProtKB-KW"/>
</dbReference>
<keyword evidence="1" id="KW-0343">GTPase activation</keyword>
<feature type="region of interest" description="Disordered" evidence="2">
    <location>
        <begin position="1143"/>
        <end position="1180"/>
    </location>
</feature>
<dbReference type="STRING" id="31234.E3MAX7"/>
<proteinExistence type="predicted"/>
<dbReference type="OMA" id="YSPRHVH"/>
<sequence length="1481" mass="167069">MMNKEVKLPWHAGYCVFDPRQSTMSCYKQEYPFITNRMLQRNRTVRMDGDRSAFAKHWGLLPEQYASPITGPHTIARSYTRLPKERISTKERFFSISRIPSRLTKFSTVRGVPVEFFVHDLSVQLLVVSPCKQCSCSFRKAKTRHFVTFANLRRRRRKVGETKSYRDYDTDTRRSYLKPFPPNHSPSPFLNFCHQPHQLNTSSTLKPRSPIERRVSASSHSSTGSMNRQGVHPNALHHLLLANKKRSSTTTCAHSTASTPRSSNTYSSGSATSSIPLYVNTQALALAEQQLPKAEKRVSFKDLDMSARLPATVQQPFSSSFQLRTGGGLHARKLHRCDTGDMSLLERYLSRENMHTPSPIPQEYQQSHQHSYSPRHVHFAQSRRPFQRDQRDETASIRKRLSRSCDHLSDHNFSPRLPPIRRKPTKHVPSTLSLVIHDAIHDETTSGGGGESLDRRGWSGASTGGNRTTLTASVHNNLMNGRMSSSSHNLSTRLSGSSQNLHQLQPPTNVYGFPMVPPANNPSDSSASGRIASILARPFRTNPLKRTKSVSKMEKSLPEANQHSLHRVDANTPSRDSSLYAQPPARRHLSQPAREGSLRSCRSHESLLSSAHSTHMIELNGHHRVHPVHPSIFQIPHCFRFSSTFYACRTPLERAKWMENLRLTMNPRRDYQRRTENSLLIWILEAKGLPAKRKYYCEMTLDKTLYGKSSTKARTDNVFWGENFEFVMLPQISEICVSLFRDSDKKKKEPLVGYVKIGIDQLAGRSPVEKWYTVNNTHHDSGTSRIASALGGKSSHQDIPSLRIKARWQSVDILPLRSYDHLYEILSYNYMPLCEQLEPVLNVRDKEDLATSLVRVMYKRNLAKEFLCDLIMKEVEKLDNDHLMFRGNTLATKAMESFMKLVAEDYLDSTLSGFIKSVLQCEDSCEVDPTKLGNVSNSALEKNRALLSKYVNAAWTSIMDTIEQMPKNLRDVFAALRLRLAAQNRVALADTLISSSIFLRFLCPAILSPSLFNLVSEYPSPTNARNLTLIAKTLQNLANFSKFGGKEPHMEFMNEFVDAQWHQMKGFLLEISTETQSVNVKYVDAVVDTGKELSLITSYLEEAWTPLLQEKNGNKHPLCNIKPILSELAEIKRRPDAIFHSPMVQQPSSDYENSPQPSVVPRHENVPAYRSTPPTGQATVMGRSMNRAATHLMTSDDYVLSSAFQTPSLRPGGTRLSDETGTSSSRTSDKTTSSAEIREDTDSDFELRDDLGRGGRNRKRLPRTDASPSSSQQASSGYMSNNPSRSSYSNSSSSSPVERMGALSIANPVFGPGPSSGYTIPAEPKEIVYQKRSSPPPYDPDAHNYHYQTMQVYSVPPDCQVSPRTQSLPGAANVQNRLSLPRTNPRASRTSALLRPSVVNVPDDWDRSSDYWLEYRDKMIESQAREIERLTRENAKLKNKIFGTNNDVDSKRSDSGASEESYDSLSSLDRPSRQSLVLRPN</sequence>
<evidence type="ECO:0000259" key="3">
    <source>
        <dbReference type="PROSITE" id="PS50004"/>
    </source>
</evidence>
<gene>
    <name evidence="5" type="primary">Cre-gap-2</name>
    <name evidence="5" type="ORF">CRE_16649</name>
</gene>
<reference evidence="5" key="1">
    <citation type="submission" date="2007-07" db="EMBL/GenBank/DDBJ databases">
        <title>PCAP assembly of the Caenorhabditis remanei genome.</title>
        <authorList>
            <consortium name="The Caenorhabditis remanei Sequencing Consortium"/>
            <person name="Wilson R.K."/>
        </authorList>
    </citation>
    <scope>NUCLEOTIDE SEQUENCE [LARGE SCALE GENOMIC DNA]</scope>
    <source>
        <strain evidence="5">PB4641</strain>
    </source>
</reference>
<dbReference type="PANTHER" id="PTHR10194:SF60">
    <property type="entry name" value="RAS GTPASE-ACTIVATING PROTEIN RASKOL"/>
    <property type="match status" value="1"/>
</dbReference>
<dbReference type="PROSITE" id="PS00509">
    <property type="entry name" value="RAS_GTPASE_ACTIV_1"/>
    <property type="match status" value="1"/>
</dbReference>
<dbReference type="Pfam" id="PF00616">
    <property type="entry name" value="RasGAP"/>
    <property type="match status" value="1"/>
</dbReference>
<feature type="domain" description="C2" evidence="3">
    <location>
        <begin position="657"/>
        <end position="772"/>
    </location>
</feature>
<dbReference type="EMBL" id="DS268432">
    <property type="protein sequence ID" value="EFO97316.1"/>
    <property type="molecule type" value="Genomic_DNA"/>
</dbReference>
<dbReference type="SUPFAM" id="SSF48350">
    <property type="entry name" value="GTPase activation domain, GAP"/>
    <property type="match status" value="1"/>
</dbReference>
<dbReference type="InterPro" id="IPR023152">
    <property type="entry name" value="RasGAP_CS"/>
</dbReference>
<dbReference type="SMART" id="SM00323">
    <property type="entry name" value="RasGAP"/>
    <property type="match status" value="1"/>
</dbReference>
<feature type="compositionally biased region" description="Low complexity" evidence="2">
    <location>
        <begin position="1220"/>
        <end position="1234"/>
    </location>
</feature>
<feature type="compositionally biased region" description="Basic and acidic residues" evidence="2">
    <location>
        <begin position="1236"/>
        <end position="1253"/>
    </location>
</feature>